<comment type="subcellular location">
    <subcellularLocation>
        <location evidence="1">Cell membrane</location>
        <topology evidence="1">Multi-pass membrane protein</topology>
    </subcellularLocation>
</comment>
<evidence type="ECO:0000256" key="2">
    <source>
        <dbReference type="ARBA" id="ARBA00022475"/>
    </source>
</evidence>
<dbReference type="Pfam" id="PF03899">
    <property type="entry name" value="ATP-synt_I"/>
    <property type="match status" value="1"/>
</dbReference>
<keyword evidence="5 6" id="KW-0472">Membrane</keyword>
<evidence type="ECO:0000256" key="3">
    <source>
        <dbReference type="ARBA" id="ARBA00022692"/>
    </source>
</evidence>
<keyword evidence="3 6" id="KW-0812">Transmembrane</keyword>
<protein>
    <recommendedName>
        <fullName evidence="8">ATP synthase subunit I</fullName>
    </recommendedName>
</protein>
<sequence>MTRLLWTGGIALSAAGLLLTLLLWWADAGEGTVYGVACGSVLFIINMVLDTLFLIKSLKNDADSFVKRFFRGKLVRIVIVLMIFFTIWVFIALNRFIFVVTFFILYFLFQIIEIYILHKHNSKRS</sequence>
<feature type="transmembrane region" description="Helical" evidence="6">
    <location>
        <begin position="97"/>
        <end position="117"/>
    </location>
</feature>
<dbReference type="InterPro" id="IPR005598">
    <property type="entry name" value="ATP_synth_I"/>
</dbReference>
<dbReference type="EMBL" id="DRLD01000417">
    <property type="protein sequence ID" value="HED11928.1"/>
    <property type="molecule type" value="Genomic_DNA"/>
</dbReference>
<keyword evidence="4 6" id="KW-1133">Transmembrane helix</keyword>
<feature type="transmembrane region" description="Helical" evidence="6">
    <location>
        <begin position="32"/>
        <end position="53"/>
    </location>
</feature>
<evidence type="ECO:0008006" key="8">
    <source>
        <dbReference type="Google" id="ProtNLM"/>
    </source>
</evidence>
<reference evidence="7" key="1">
    <citation type="journal article" date="2020" name="mSystems">
        <title>Genome- and Community-Level Interaction Insights into Carbon Utilization and Element Cycling Functions of Hydrothermarchaeota in Hydrothermal Sediment.</title>
        <authorList>
            <person name="Zhou Z."/>
            <person name="Liu Y."/>
            <person name="Xu W."/>
            <person name="Pan J."/>
            <person name="Luo Z.H."/>
            <person name="Li M."/>
        </authorList>
    </citation>
    <scope>NUCLEOTIDE SEQUENCE [LARGE SCALE GENOMIC DNA]</scope>
    <source>
        <strain evidence="7">HyVt-456</strain>
    </source>
</reference>
<accession>A0A7V1LPS2</accession>
<evidence type="ECO:0000256" key="6">
    <source>
        <dbReference type="SAM" id="Phobius"/>
    </source>
</evidence>
<evidence type="ECO:0000313" key="7">
    <source>
        <dbReference type="EMBL" id="HED11928.1"/>
    </source>
</evidence>
<name>A0A7V1LPS2_CALAY</name>
<evidence type="ECO:0000256" key="4">
    <source>
        <dbReference type="ARBA" id="ARBA00022989"/>
    </source>
</evidence>
<organism evidence="7">
    <name type="scientific">Caldithrix abyssi</name>
    <dbReference type="NCBI Taxonomy" id="187145"/>
    <lineage>
        <taxon>Bacteria</taxon>
        <taxon>Pseudomonadati</taxon>
        <taxon>Calditrichota</taxon>
        <taxon>Calditrichia</taxon>
        <taxon>Calditrichales</taxon>
        <taxon>Calditrichaceae</taxon>
        <taxon>Caldithrix</taxon>
    </lineage>
</organism>
<comment type="caution">
    <text evidence="7">The sequence shown here is derived from an EMBL/GenBank/DDBJ whole genome shotgun (WGS) entry which is preliminary data.</text>
</comment>
<dbReference type="AlphaFoldDB" id="A0A7V1LPS2"/>
<gene>
    <name evidence="7" type="ORF">ENJ10_14655</name>
</gene>
<dbReference type="GO" id="GO:0005886">
    <property type="term" value="C:plasma membrane"/>
    <property type="evidence" value="ECO:0007669"/>
    <property type="project" value="UniProtKB-SubCell"/>
</dbReference>
<feature type="transmembrane region" description="Helical" evidence="6">
    <location>
        <begin position="5"/>
        <end position="26"/>
    </location>
</feature>
<keyword evidence="2" id="KW-1003">Cell membrane</keyword>
<feature type="transmembrane region" description="Helical" evidence="6">
    <location>
        <begin position="74"/>
        <end position="91"/>
    </location>
</feature>
<evidence type="ECO:0000256" key="1">
    <source>
        <dbReference type="ARBA" id="ARBA00004651"/>
    </source>
</evidence>
<evidence type="ECO:0000256" key="5">
    <source>
        <dbReference type="ARBA" id="ARBA00023136"/>
    </source>
</evidence>
<dbReference type="Proteomes" id="UP000886005">
    <property type="component" value="Unassembled WGS sequence"/>
</dbReference>
<proteinExistence type="predicted"/>